<dbReference type="InterPro" id="IPR025269">
    <property type="entry name" value="SAM-like_dom"/>
</dbReference>
<keyword evidence="4" id="KW-0175">Coiled coil</keyword>
<dbReference type="Pfam" id="PF13102">
    <property type="entry name" value="Phage_int_SAM_5"/>
    <property type="match status" value="1"/>
</dbReference>
<proteinExistence type="inferred from homology"/>
<dbReference type="InterPro" id="IPR010998">
    <property type="entry name" value="Integrase_recombinase_N"/>
</dbReference>
<evidence type="ECO:0000313" key="6">
    <source>
        <dbReference type="EMBL" id="MEY8246453.1"/>
    </source>
</evidence>
<evidence type="ECO:0000313" key="7">
    <source>
        <dbReference type="Proteomes" id="UP001565200"/>
    </source>
</evidence>
<dbReference type="PANTHER" id="PTHR30349:SF64">
    <property type="entry name" value="PROPHAGE INTEGRASE INTD-RELATED"/>
    <property type="match status" value="1"/>
</dbReference>
<keyword evidence="2" id="KW-0238">DNA-binding</keyword>
<evidence type="ECO:0000256" key="2">
    <source>
        <dbReference type="ARBA" id="ARBA00023125"/>
    </source>
</evidence>
<accession>A0ABV4CYG9</accession>
<dbReference type="PROSITE" id="PS51898">
    <property type="entry name" value="TYR_RECOMBINASE"/>
    <property type="match status" value="1"/>
</dbReference>
<dbReference type="InterPro" id="IPR002104">
    <property type="entry name" value="Integrase_catalytic"/>
</dbReference>
<gene>
    <name evidence="6" type="ORF">AAK873_12620</name>
</gene>
<feature type="coiled-coil region" evidence="4">
    <location>
        <begin position="122"/>
        <end position="163"/>
    </location>
</feature>
<comment type="caution">
    <text evidence="6">The sequence shown here is derived from an EMBL/GenBank/DDBJ whole genome shotgun (WGS) entry which is preliminary data.</text>
</comment>
<dbReference type="PANTHER" id="PTHR30349">
    <property type="entry name" value="PHAGE INTEGRASE-RELATED"/>
    <property type="match status" value="1"/>
</dbReference>
<dbReference type="SUPFAM" id="SSF56349">
    <property type="entry name" value="DNA breaking-rejoining enzymes"/>
    <property type="match status" value="1"/>
</dbReference>
<reference evidence="6 7" key="1">
    <citation type="submission" date="2024-03" db="EMBL/GenBank/DDBJ databases">
        <title>Mouse gut bacterial collection (mGBC) of GemPharmatech.</title>
        <authorList>
            <person name="He Y."/>
            <person name="Dong L."/>
            <person name="Wu D."/>
            <person name="Gao X."/>
            <person name="Lin Z."/>
        </authorList>
    </citation>
    <scope>NUCLEOTIDE SEQUENCE [LARGE SCALE GENOMIC DNA]</scope>
    <source>
        <strain evidence="6 7">54-13</strain>
    </source>
</reference>
<feature type="domain" description="Tyr recombinase" evidence="5">
    <location>
        <begin position="279"/>
        <end position="487"/>
    </location>
</feature>
<dbReference type="Gene3D" id="1.10.150.130">
    <property type="match status" value="1"/>
</dbReference>
<dbReference type="InterPro" id="IPR011010">
    <property type="entry name" value="DNA_brk_join_enz"/>
</dbReference>
<comment type="similarity">
    <text evidence="1">Belongs to the 'phage' integrase family.</text>
</comment>
<evidence type="ECO:0000256" key="1">
    <source>
        <dbReference type="ARBA" id="ARBA00008857"/>
    </source>
</evidence>
<keyword evidence="3" id="KW-0233">DNA recombination</keyword>
<organism evidence="6 7">
    <name type="scientific">Heminiphilus faecis</name>
    <dbReference type="NCBI Taxonomy" id="2601703"/>
    <lineage>
        <taxon>Bacteria</taxon>
        <taxon>Pseudomonadati</taxon>
        <taxon>Bacteroidota</taxon>
        <taxon>Bacteroidia</taxon>
        <taxon>Bacteroidales</taxon>
        <taxon>Muribaculaceae</taxon>
        <taxon>Heminiphilus</taxon>
    </lineage>
</organism>
<dbReference type="Proteomes" id="UP001565200">
    <property type="component" value="Unassembled WGS sequence"/>
</dbReference>
<dbReference type="EMBL" id="JBCLPP010000048">
    <property type="protein sequence ID" value="MEY8246453.1"/>
    <property type="molecule type" value="Genomic_DNA"/>
</dbReference>
<name>A0ABV4CYG9_9BACT</name>
<dbReference type="RefSeq" id="WP_285829946.1">
    <property type="nucleotide sequence ID" value="NZ_JBCLPP010000048.1"/>
</dbReference>
<evidence type="ECO:0000259" key="5">
    <source>
        <dbReference type="PROSITE" id="PS51898"/>
    </source>
</evidence>
<dbReference type="InterPro" id="IPR050090">
    <property type="entry name" value="Tyrosine_recombinase_XerCD"/>
</dbReference>
<dbReference type="Gene3D" id="1.10.443.10">
    <property type="entry name" value="Intergrase catalytic core"/>
    <property type="match status" value="1"/>
</dbReference>
<evidence type="ECO:0000256" key="3">
    <source>
        <dbReference type="ARBA" id="ARBA00023172"/>
    </source>
</evidence>
<keyword evidence="7" id="KW-1185">Reference proteome</keyword>
<evidence type="ECO:0000256" key="4">
    <source>
        <dbReference type="SAM" id="Coils"/>
    </source>
</evidence>
<protein>
    <submittedName>
        <fullName evidence="6">Phage integrase SAM-like domain-containing protein</fullName>
    </submittedName>
</protein>
<dbReference type="InterPro" id="IPR013762">
    <property type="entry name" value="Integrase-like_cat_sf"/>
</dbReference>
<sequence length="497" mass="57417">MATTPSPKLSTQSLRSAKKLTPFHVRNKDLKKETATLFIRVHTRKIDVLVSTLLQVEVSEWLKATASPRAWLAHQKKNYQLHAKLTQIEGIVKSHLTKVNFDREALDMDVRYISEPEKVEAERKAKEEAAEAERKALAKKEAAKEKARKKAEEKKRIEDEKNRLIWPFLVQFVEDIKSGARKIGSKDYSAGSCKTWKSYIGVYEGFDPLHQFGWADINRAFVSRYINYLRRHGYMPKVVNKHMTNLKALINAAFIDGIHDNQRAASLIVKNKIEDRDKAVEIYLTEEELQALYEMPLTGKKEHVRDVFLIGCYTCQRVSDYNNLNKDHFETTRKGTRIIRLVQQKTKTEVTIPVMNENLIAICEKYGYNIPKANEQVLNRYIKDILEDLSESVPTLKEKVPTNLTMKQKDALKKEGKEPDTDLNGNVLLPRFKCVTSHTARRTGITNMYLSHKYDIVQMMHVSGHKTQKTFMDYIKLSSEEIADEIAARTKKDSEMW</sequence>